<dbReference type="InterPro" id="IPR000305">
    <property type="entry name" value="GIY-YIG_endonuc"/>
</dbReference>
<evidence type="ECO:0000259" key="2">
    <source>
        <dbReference type="PROSITE" id="PS50164"/>
    </source>
</evidence>
<dbReference type="CDD" id="cd10456">
    <property type="entry name" value="GIY-YIG_UPF0213"/>
    <property type="match status" value="1"/>
</dbReference>
<dbReference type="SUPFAM" id="SSF82771">
    <property type="entry name" value="GIY-YIG endonuclease"/>
    <property type="match status" value="1"/>
</dbReference>
<protein>
    <recommendedName>
        <fullName evidence="2">GIY-YIG domain-containing protein</fullName>
    </recommendedName>
</protein>
<dbReference type="Pfam" id="PF01541">
    <property type="entry name" value="GIY-YIG"/>
    <property type="match status" value="1"/>
</dbReference>
<comment type="similarity">
    <text evidence="1">Belongs to the UPF0213 family.</text>
</comment>
<organism evidence="3 4">
    <name type="scientific">Candidatus Curtissbacteria bacterium RIFCSPLOWO2_01_FULL_37_9</name>
    <dbReference type="NCBI Taxonomy" id="1797724"/>
    <lineage>
        <taxon>Bacteria</taxon>
        <taxon>Candidatus Curtissiibacteriota</taxon>
    </lineage>
</organism>
<evidence type="ECO:0000313" key="3">
    <source>
        <dbReference type="EMBL" id="OGD93934.1"/>
    </source>
</evidence>
<reference evidence="3 4" key="1">
    <citation type="journal article" date="2016" name="Nat. Commun.">
        <title>Thousands of microbial genomes shed light on interconnected biogeochemical processes in an aquifer system.</title>
        <authorList>
            <person name="Anantharaman K."/>
            <person name="Brown C.T."/>
            <person name="Hug L.A."/>
            <person name="Sharon I."/>
            <person name="Castelle C.J."/>
            <person name="Probst A.J."/>
            <person name="Thomas B.C."/>
            <person name="Singh A."/>
            <person name="Wilkins M.J."/>
            <person name="Karaoz U."/>
            <person name="Brodie E.L."/>
            <person name="Williams K.H."/>
            <person name="Hubbard S.S."/>
            <person name="Banfield J.F."/>
        </authorList>
    </citation>
    <scope>NUCLEOTIDE SEQUENCE [LARGE SCALE GENOMIC DNA]</scope>
</reference>
<dbReference type="EMBL" id="MFBN01000056">
    <property type="protein sequence ID" value="OGD93934.1"/>
    <property type="molecule type" value="Genomic_DNA"/>
</dbReference>
<gene>
    <name evidence="3" type="ORF">A3A48_04375</name>
</gene>
<dbReference type="Gene3D" id="3.40.1440.10">
    <property type="entry name" value="GIY-YIG endonuclease"/>
    <property type="match status" value="1"/>
</dbReference>
<dbReference type="PANTHER" id="PTHR34477:SF1">
    <property type="entry name" value="UPF0213 PROTEIN YHBQ"/>
    <property type="match status" value="1"/>
</dbReference>
<dbReference type="Proteomes" id="UP000178336">
    <property type="component" value="Unassembled WGS sequence"/>
</dbReference>
<dbReference type="InterPro" id="IPR050190">
    <property type="entry name" value="UPF0213_domain"/>
</dbReference>
<comment type="caution">
    <text evidence="3">The sequence shown here is derived from an EMBL/GenBank/DDBJ whole genome shotgun (WGS) entry which is preliminary data.</text>
</comment>
<evidence type="ECO:0000256" key="1">
    <source>
        <dbReference type="ARBA" id="ARBA00007435"/>
    </source>
</evidence>
<dbReference type="PANTHER" id="PTHR34477">
    <property type="entry name" value="UPF0213 PROTEIN YHBQ"/>
    <property type="match status" value="1"/>
</dbReference>
<dbReference type="PROSITE" id="PS50164">
    <property type="entry name" value="GIY_YIG"/>
    <property type="match status" value="1"/>
</dbReference>
<name>A0A1F5GQ06_9BACT</name>
<dbReference type="InterPro" id="IPR035901">
    <property type="entry name" value="GIY-YIG_endonuc_sf"/>
</dbReference>
<dbReference type="AlphaFoldDB" id="A0A1F5GQ06"/>
<proteinExistence type="inferred from homology"/>
<evidence type="ECO:0000313" key="4">
    <source>
        <dbReference type="Proteomes" id="UP000178336"/>
    </source>
</evidence>
<feature type="domain" description="GIY-YIG" evidence="2">
    <location>
        <begin position="8"/>
        <end position="85"/>
    </location>
</feature>
<accession>A0A1F5GQ06</accession>
<sequence length="97" mass="11304">MSEANRKNLYYFYILRCSDDSLYCGMTSNLEKRLKEHNSNGSKGAKYLRAKKPVNLVYSETYGDIKSAMNREYQIKKWTKAKKEALVLGNLELLKKL</sequence>
<dbReference type="SMART" id="SM00465">
    <property type="entry name" value="GIYc"/>
    <property type="match status" value="1"/>
</dbReference>